<accession>A0A2S4N5B1</accession>
<keyword evidence="2" id="KW-1185">Reference proteome</keyword>
<organism evidence="1 2">
    <name type="scientific">Flavobacterium croceum DSM 17960</name>
    <dbReference type="NCBI Taxonomy" id="1121886"/>
    <lineage>
        <taxon>Bacteria</taxon>
        <taxon>Pseudomonadati</taxon>
        <taxon>Bacteroidota</taxon>
        <taxon>Flavobacteriia</taxon>
        <taxon>Flavobacteriales</taxon>
        <taxon>Flavobacteriaceae</taxon>
        <taxon>Flavobacterium</taxon>
    </lineage>
</organism>
<proteinExistence type="predicted"/>
<dbReference type="EMBL" id="PQNY01000017">
    <property type="protein sequence ID" value="POS00929.1"/>
    <property type="molecule type" value="Genomic_DNA"/>
</dbReference>
<dbReference type="AlphaFoldDB" id="A0A2S4N5B1"/>
<gene>
    <name evidence="1" type="ORF">Q361_11733</name>
</gene>
<name>A0A2S4N5B1_9FLAO</name>
<dbReference type="RefSeq" id="WP_169929299.1">
    <property type="nucleotide sequence ID" value="NZ_PQNY01000017.1"/>
</dbReference>
<comment type="caution">
    <text evidence="1">The sequence shown here is derived from an EMBL/GenBank/DDBJ whole genome shotgun (WGS) entry which is preliminary data.</text>
</comment>
<reference evidence="1 2" key="1">
    <citation type="submission" date="2018-01" db="EMBL/GenBank/DDBJ databases">
        <title>Genomic Encyclopedia of Type Strains, Phase I: the one thousand microbial genomes (KMG-I) project.</title>
        <authorList>
            <person name="Goeker M."/>
        </authorList>
    </citation>
    <scope>NUCLEOTIDE SEQUENCE [LARGE SCALE GENOMIC DNA]</scope>
    <source>
        <strain evidence="1 2">DSM 17960</strain>
    </source>
</reference>
<protein>
    <submittedName>
        <fullName evidence="1">Uncharacterized protein</fullName>
    </submittedName>
</protein>
<sequence>MRFFTMEYEINEIKIDRIKKYIDYFDNKGKSDEEILSELINYIEATFFNLIKVTFFDEKKDGICEILIKNNNEVIKDNLGCDIYGIVDFIICEQQYDALLDILKTTKETLASSFNLIAFGICYINDYSNEQWTIYYAKNETSAKDLFRKDYIKDIIDIKTSDFTIYGE</sequence>
<evidence type="ECO:0000313" key="2">
    <source>
        <dbReference type="Proteomes" id="UP000237056"/>
    </source>
</evidence>
<evidence type="ECO:0000313" key="1">
    <source>
        <dbReference type="EMBL" id="POS00929.1"/>
    </source>
</evidence>
<dbReference type="Proteomes" id="UP000237056">
    <property type="component" value="Unassembled WGS sequence"/>
</dbReference>